<accession>A0AAW2YVN7</accession>
<organism evidence="5 6">
    <name type="scientific">Acrasis kona</name>
    <dbReference type="NCBI Taxonomy" id="1008807"/>
    <lineage>
        <taxon>Eukaryota</taxon>
        <taxon>Discoba</taxon>
        <taxon>Heterolobosea</taxon>
        <taxon>Tetramitia</taxon>
        <taxon>Eutetramitia</taxon>
        <taxon>Acrasidae</taxon>
        <taxon>Acrasis</taxon>
    </lineage>
</organism>
<dbReference type="EMBL" id="JAOPGA020000651">
    <property type="protein sequence ID" value="KAL0480322.1"/>
    <property type="molecule type" value="Genomic_DNA"/>
</dbReference>
<gene>
    <name evidence="5" type="ORF">AKO1_007105</name>
</gene>
<comment type="similarity">
    <text evidence="2">Belongs to the TLS1 family.</text>
</comment>
<dbReference type="Pfam" id="PF07052">
    <property type="entry name" value="Hep_59"/>
    <property type="match status" value="1"/>
</dbReference>
<feature type="compositionally biased region" description="Acidic residues" evidence="4">
    <location>
        <begin position="292"/>
        <end position="312"/>
    </location>
</feature>
<dbReference type="AlphaFoldDB" id="A0AAW2YVN7"/>
<dbReference type="PANTHER" id="PTHR13486:SF2">
    <property type="entry name" value="SPLICING FACTOR C9ORF78"/>
    <property type="match status" value="1"/>
</dbReference>
<proteinExistence type="inferred from homology"/>
<keyword evidence="3" id="KW-0539">Nucleus</keyword>
<dbReference type="GO" id="GO:0000398">
    <property type="term" value="P:mRNA splicing, via spliceosome"/>
    <property type="evidence" value="ECO:0007669"/>
    <property type="project" value="TreeGrafter"/>
</dbReference>
<evidence type="ECO:0000313" key="5">
    <source>
        <dbReference type="EMBL" id="KAL0480322.1"/>
    </source>
</evidence>
<evidence type="ECO:0000256" key="1">
    <source>
        <dbReference type="ARBA" id="ARBA00004123"/>
    </source>
</evidence>
<keyword evidence="6" id="KW-1185">Reference proteome</keyword>
<protein>
    <submittedName>
        <fullName evidence="5">Uncharacterized protein</fullName>
    </submittedName>
</protein>
<feature type="region of interest" description="Disordered" evidence="4">
    <location>
        <begin position="285"/>
        <end position="331"/>
    </location>
</feature>
<evidence type="ECO:0000313" key="6">
    <source>
        <dbReference type="Proteomes" id="UP001431209"/>
    </source>
</evidence>
<evidence type="ECO:0000256" key="4">
    <source>
        <dbReference type="SAM" id="MobiDB-lite"/>
    </source>
</evidence>
<name>A0AAW2YVN7_9EUKA</name>
<dbReference type="Proteomes" id="UP001431209">
    <property type="component" value="Unassembled WGS sequence"/>
</dbReference>
<evidence type="ECO:0000256" key="2">
    <source>
        <dbReference type="ARBA" id="ARBA00007643"/>
    </source>
</evidence>
<evidence type="ECO:0000256" key="3">
    <source>
        <dbReference type="ARBA" id="ARBA00023242"/>
    </source>
</evidence>
<comment type="caution">
    <text evidence="5">The sequence shown here is derived from an EMBL/GenBank/DDBJ whole genome shotgun (WGS) entry which is preliminary data.</text>
</comment>
<feature type="region of interest" description="Disordered" evidence="4">
    <location>
        <begin position="1"/>
        <end position="22"/>
    </location>
</feature>
<reference evidence="5 6" key="1">
    <citation type="submission" date="2024-03" db="EMBL/GenBank/DDBJ databases">
        <title>The Acrasis kona genome and developmental transcriptomes reveal deep origins of eukaryotic multicellular pathways.</title>
        <authorList>
            <person name="Sheikh S."/>
            <person name="Fu C.-J."/>
            <person name="Brown M.W."/>
            <person name="Baldauf S.L."/>
        </authorList>
    </citation>
    <scope>NUCLEOTIDE SEQUENCE [LARGE SCALE GENOMIC DNA]</scope>
    <source>
        <strain evidence="5 6">ATCC MYA-3509</strain>
    </source>
</reference>
<dbReference type="GO" id="GO:0005681">
    <property type="term" value="C:spliceosomal complex"/>
    <property type="evidence" value="ECO:0007669"/>
    <property type="project" value="TreeGrafter"/>
</dbReference>
<comment type="subcellular location">
    <subcellularLocation>
        <location evidence="1">Nucleus</location>
    </subcellularLocation>
</comment>
<dbReference type="PANTHER" id="PTHR13486">
    <property type="entry name" value="TELOMERE LENGTH AND SILENCING PROTEIN 1 TLS1 FAMILY MEMBER"/>
    <property type="match status" value="1"/>
</dbReference>
<sequence>MIKKRVARATQRTKTTTQDEEEEDILTLNNLQNSNPVVLEALKHDVTTNIELAKLKQKGRSRAHGVKIIGSRTGSLVAEQERLVRKRKREAETTNILYGGTKGGLVAREDNYQGKDPSDLFNETQFTSQSKSEVDVKMEEFVENELKKKGFSKNQPENDSRFESELNNSDIFKIPAHLKVNVSLFKEDVDGDLKKKKSSSKSKNGDDLTIEDERSQILSGGILEVPLPIEYKIRNIEETEKLKQRLAREAREKQHQDESLLSQNFNSNYNMHHKRYIQEQLQSYEGLKEELERQEEEEEDYQDDDDGSEEENFEKQTSMSSLRRKEVSSDEKLLEKFKKRYKRVY</sequence>
<dbReference type="InterPro" id="IPR010756">
    <property type="entry name" value="Tls1-like"/>
</dbReference>